<protein>
    <recommendedName>
        <fullName evidence="4">Membrane transporter</fullName>
    </recommendedName>
</protein>
<evidence type="ECO:0008006" key="4">
    <source>
        <dbReference type="Google" id="ProtNLM"/>
    </source>
</evidence>
<reference evidence="2" key="1">
    <citation type="submission" date="2023-10" db="EMBL/GenBank/DDBJ databases">
        <title>Genome assembly of Pristionchus species.</title>
        <authorList>
            <person name="Yoshida K."/>
            <person name="Sommer R.J."/>
        </authorList>
    </citation>
    <scope>NUCLEOTIDE SEQUENCE</scope>
    <source>
        <strain evidence="2">RS5133</strain>
    </source>
</reference>
<dbReference type="Proteomes" id="UP001432322">
    <property type="component" value="Unassembled WGS sequence"/>
</dbReference>
<feature type="transmembrane region" description="Helical" evidence="1">
    <location>
        <begin position="37"/>
        <end position="54"/>
    </location>
</feature>
<keyword evidence="3" id="KW-1185">Reference proteome</keyword>
<name>A0AAV5V2J9_9BILA</name>
<feature type="transmembrane region" description="Helical" evidence="1">
    <location>
        <begin position="88"/>
        <end position="112"/>
    </location>
</feature>
<feature type="non-terminal residue" evidence="2">
    <location>
        <position position="1"/>
    </location>
</feature>
<sequence length="191" mass="21648">QIDPDNTLFYWQVLAQILIGIMSPVLERRLGRRRCLFFYLSSNMIWAGLISTVTTRELTGFCMFALCLGDTFIVTSCVVSLIEMLPFHVRMLAVLSIPLANAIGAAVCMILFEGQDLSTICYGAIGLYFTGMIIAYFDTEESLCHLIIRNQIKEVQDIILKCEMELCEREGGDVKLHTRIAKKIYEDIVFL</sequence>
<proteinExistence type="predicted"/>
<evidence type="ECO:0000256" key="1">
    <source>
        <dbReference type="SAM" id="Phobius"/>
    </source>
</evidence>
<feature type="transmembrane region" description="Helical" evidence="1">
    <location>
        <begin position="119"/>
        <end position="137"/>
    </location>
</feature>
<keyword evidence="1" id="KW-0812">Transmembrane</keyword>
<organism evidence="2 3">
    <name type="scientific">Pristionchus fissidentatus</name>
    <dbReference type="NCBI Taxonomy" id="1538716"/>
    <lineage>
        <taxon>Eukaryota</taxon>
        <taxon>Metazoa</taxon>
        <taxon>Ecdysozoa</taxon>
        <taxon>Nematoda</taxon>
        <taxon>Chromadorea</taxon>
        <taxon>Rhabditida</taxon>
        <taxon>Rhabditina</taxon>
        <taxon>Diplogasteromorpha</taxon>
        <taxon>Diplogasteroidea</taxon>
        <taxon>Neodiplogasteridae</taxon>
        <taxon>Pristionchus</taxon>
    </lineage>
</organism>
<keyword evidence="1" id="KW-1133">Transmembrane helix</keyword>
<accession>A0AAV5V2J9</accession>
<feature type="transmembrane region" description="Helical" evidence="1">
    <location>
        <begin position="7"/>
        <end position="25"/>
    </location>
</feature>
<dbReference type="SUPFAM" id="SSF103473">
    <property type="entry name" value="MFS general substrate transporter"/>
    <property type="match status" value="1"/>
</dbReference>
<evidence type="ECO:0000313" key="2">
    <source>
        <dbReference type="EMBL" id="GMT13639.1"/>
    </source>
</evidence>
<dbReference type="EMBL" id="BTSY01000002">
    <property type="protein sequence ID" value="GMT13639.1"/>
    <property type="molecule type" value="Genomic_DNA"/>
</dbReference>
<dbReference type="InterPro" id="IPR036259">
    <property type="entry name" value="MFS_trans_sf"/>
</dbReference>
<dbReference type="AlphaFoldDB" id="A0AAV5V2J9"/>
<dbReference type="Gene3D" id="1.20.1250.20">
    <property type="entry name" value="MFS general substrate transporter like domains"/>
    <property type="match status" value="1"/>
</dbReference>
<comment type="caution">
    <text evidence="2">The sequence shown here is derived from an EMBL/GenBank/DDBJ whole genome shotgun (WGS) entry which is preliminary data.</text>
</comment>
<gene>
    <name evidence="2" type="ORF">PFISCL1PPCAC_4936</name>
</gene>
<keyword evidence="1" id="KW-0472">Membrane</keyword>
<evidence type="ECO:0000313" key="3">
    <source>
        <dbReference type="Proteomes" id="UP001432322"/>
    </source>
</evidence>
<feature type="transmembrane region" description="Helical" evidence="1">
    <location>
        <begin position="61"/>
        <end position="82"/>
    </location>
</feature>